<dbReference type="Gene3D" id="3.40.640.10">
    <property type="entry name" value="Type I PLP-dependent aspartate aminotransferase-like (Major domain)"/>
    <property type="match status" value="1"/>
</dbReference>
<dbReference type="PROSITE" id="PS50949">
    <property type="entry name" value="HTH_GNTR"/>
    <property type="match status" value="1"/>
</dbReference>
<dbReference type="CDD" id="cd00609">
    <property type="entry name" value="AAT_like"/>
    <property type="match status" value="1"/>
</dbReference>
<evidence type="ECO:0000313" key="7">
    <source>
        <dbReference type="EMBL" id="NEU98648.1"/>
    </source>
</evidence>
<gene>
    <name evidence="7" type="ORF">FNJ47_23170</name>
</gene>
<dbReference type="SMART" id="SM00345">
    <property type="entry name" value="HTH_GNTR"/>
    <property type="match status" value="1"/>
</dbReference>
<dbReference type="GO" id="GO:0008483">
    <property type="term" value="F:transaminase activity"/>
    <property type="evidence" value="ECO:0007669"/>
    <property type="project" value="UniProtKB-KW"/>
</dbReference>
<dbReference type="GO" id="GO:0003700">
    <property type="term" value="F:DNA-binding transcription factor activity"/>
    <property type="evidence" value="ECO:0007669"/>
    <property type="project" value="InterPro"/>
</dbReference>
<dbReference type="PANTHER" id="PTHR46577">
    <property type="entry name" value="HTH-TYPE TRANSCRIPTIONAL REGULATORY PROTEIN GABR"/>
    <property type="match status" value="1"/>
</dbReference>
<evidence type="ECO:0000256" key="3">
    <source>
        <dbReference type="ARBA" id="ARBA00023015"/>
    </source>
</evidence>
<dbReference type="InterPro" id="IPR036388">
    <property type="entry name" value="WH-like_DNA-bd_sf"/>
</dbReference>
<keyword evidence="5" id="KW-0804">Transcription</keyword>
<dbReference type="InterPro" id="IPR004839">
    <property type="entry name" value="Aminotransferase_I/II_large"/>
</dbReference>
<dbReference type="Pfam" id="PF00155">
    <property type="entry name" value="Aminotran_1_2"/>
    <property type="match status" value="1"/>
</dbReference>
<dbReference type="InterPro" id="IPR015424">
    <property type="entry name" value="PyrdxlP-dep_Trfase"/>
</dbReference>
<dbReference type="Proteomes" id="UP000468531">
    <property type="component" value="Unassembled WGS sequence"/>
</dbReference>
<sequence length="477" mass="51665">MPLVEQISGILRTAIVEGRLKPGARLPSWLDMAAQLGVARGTVKAAYERLADESLVVASSASGTRVAAEFVRPTEPIKTNIRPPLDGLAPSYYRNPLPFQMGVPAQDAFPAKLWARIRARAVRDDAMAPVGLHDPRGNPELRAQIASYVAIARGIRCVPDQIIITGGYRNGLALAMRTLKVYGKSAWLEEPGYPITRMGLQLDDVMPVDVPVDDQGIVVELGVRRAPNAAMAIVTPGQQAPTGVVLSQDRRDALLRWAERSGAWIIEDDYLSELQLGGRAAPALAAGDPDGRVVHIGSFSKTLSPTLGLGFLVAPLSLAERFGEVAACLQPAPNSTTQLALARVLADGHYLRHLRHMKSLYRERRDALRACLPEELVSDAMGGLALLLHLPKGTDDLALSKKALARGIAPMPLSIWWTNKRKANPGFVLGIANIKKGQAKAVSRILLEVVADAFGRTRSIGFRGVRRKAEHRKPRRS</sequence>
<dbReference type="SUPFAM" id="SSF53383">
    <property type="entry name" value="PLP-dependent transferases"/>
    <property type="match status" value="1"/>
</dbReference>
<keyword evidence="2" id="KW-0663">Pyridoxal phosphate</keyword>
<keyword evidence="7" id="KW-0032">Aminotransferase</keyword>
<evidence type="ECO:0000256" key="2">
    <source>
        <dbReference type="ARBA" id="ARBA00022898"/>
    </source>
</evidence>
<comment type="caution">
    <text evidence="7">The sequence shown here is derived from an EMBL/GenBank/DDBJ whole genome shotgun (WGS) entry which is preliminary data.</text>
</comment>
<evidence type="ECO:0000256" key="5">
    <source>
        <dbReference type="ARBA" id="ARBA00023163"/>
    </source>
</evidence>
<evidence type="ECO:0000256" key="4">
    <source>
        <dbReference type="ARBA" id="ARBA00023125"/>
    </source>
</evidence>
<dbReference type="Pfam" id="PF00392">
    <property type="entry name" value="GntR"/>
    <property type="match status" value="1"/>
</dbReference>
<keyword evidence="8" id="KW-1185">Reference proteome</keyword>
<dbReference type="InterPro" id="IPR000524">
    <property type="entry name" value="Tscrpt_reg_HTH_GntR"/>
</dbReference>
<protein>
    <submittedName>
        <fullName evidence="7">PLP-dependent aminotransferase family protein</fullName>
    </submittedName>
</protein>
<dbReference type="EMBL" id="VKHP01000100">
    <property type="protein sequence ID" value="NEU98648.1"/>
    <property type="molecule type" value="Genomic_DNA"/>
</dbReference>
<dbReference type="InterPro" id="IPR036390">
    <property type="entry name" value="WH_DNA-bd_sf"/>
</dbReference>
<dbReference type="SUPFAM" id="SSF46785">
    <property type="entry name" value="Winged helix' DNA-binding domain"/>
    <property type="match status" value="1"/>
</dbReference>
<evidence type="ECO:0000256" key="1">
    <source>
        <dbReference type="ARBA" id="ARBA00005384"/>
    </source>
</evidence>
<keyword evidence="3" id="KW-0805">Transcription regulation</keyword>
<dbReference type="Gene3D" id="1.10.10.10">
    <property type="entry name" value="Winged helix-like DNA-binding domain superfamily/Winged helix DNA-binding domain"/>
    <property type="match status" value="1"/>
</dbReference>
<keyword evidence="7" id="KW-0808">Transferase</keyword>
<dbReference type="GO" id="GO:0003677">
    <property type="term" value="F:DNA binding"/>
    <property type="evidence" value="ECO:0007669"/>
    <property type="project" value="UniProtKB-KW"/>
</dbReference>
<dbReference type="CDD" id="cd07377">
    <property type="entry name" value="WHTH_GntR"/>
    <property type="match status" value="1"/>
</dbReference>
<dbReference type="PANTHER" id="PTHR46577:SF1">
    <property type="entry name" value="HTH-TYPE TRANSCRIPTIONAL REGULATORY PROTEIN GABR"/>
    <property type="match status" value="1"/>
</dbReference>
<accession>A0A6P1BJV4</accession>
<dbReference type="AlphaFoldDB" id="A0A6P1BJV4"/>
<keyword evidence="4" id="KW-0238">DNA-binding</keyword>
<evidence type="ECO:0000313" key="8">
    <source>
        <dbReference type="Proteomes" id="UP000468531"/>
    </source>
</evidence>
<name>A0A6P1BJV4_9BRAD</name>
<evidence type="ECO:0000259" key="6">
    <source>
        <dbReference type="PROSITE" id="PS50949"/>
    </source>
</evidence>
<proteinExistence type="inferred from homology"/>
<reference evidence="7 8" key="1">
    <citation type="journal article" date="2020" name="Arch. Microbiol.">
        <title>Bradyrhizobium uaiense sp. nov., a new highly efficient cowpea symbiont.</title>
        <authorList>
            <person name="Cabral Michel D."/>
            <person name="Azarias Guimaraes A."/>
            <person name="Martins da Costa E."/>
            <person name="Soares de Carvalho T."/>
            <person name="Balsanelli E."/>
            <person name="Willems A."/>
            <person name="Maltempi de Souza E."/>
            <person name="de Souza Moreira F.M."/>
        </authorList>
    </citation>
    <scope>NUCLEOTIDE SEQUENCE [LARGE SCALE GENOMIC DNA]</scope>
    <source>
        <strain evidence="7 8">UFLA 03-164</strain>
    </source>
</reference>
<feature type="domain" description="HTH gntR-type" evidence="6">
    <location>
        <begin position="1"/>
        <end position="69"/>
    </location>
</feature>
<comment type="similarity">
    <text evidence="1">In the C-terminal section; belongs to the class-I pyridoxal-phosphate-dependent aminotransferase family.</text>
</comment>
<dbReference type="InterPro" id="IPR015421">
    <property type="entry name" value="PyrdxlP-dep_Trfase_major"/>
</dbReference>
<dbReference type="GO" id="GO:0030170">
    <property type="term" value="F:pyridoxal phosphate binding"/>
    <property type="evidence" value="ECO:0007669"/>
    <property type="project" value="InterPro"/>
</dbReference>
<organism evidence="7 8">
    <name type="scientific">Bradyrhizobium uaiense</name>
    <dbReference type="NCBI Taxonomy" id="2594946"/>
    <lineage>
        <taxon>Bacteria</taxon>
        <taxon>Pseudomonadati</taxon>
        <taxon>Pseudomonadota</taxon>
        <taxon>Alphaproteobacteria</taxon>
        <taxon>Hyphomicrobiales</taxon>
        <taxon>Nitrobacteraceae</taxon>
        <taxon>Bradyrhizobium</taxon>
    </lineage>
</organism>
<dbReference type="InterPro" id="IPR051446">
    <property type="entry name" value="HTH_trans_reg/aminotransferase"/>
</dbReference>